<evidence type="ECO:0000313" key="4">
    <source>
        <dbReference type="Proteomes" id="UP000001568"/>
    </source>
</evidence>
<feature type="compositionally biased region" description="Basic and acidic residues" evidence="1">
    <location>
        <begin position="1"/>
        <end position="14"/>
    </location>
</feature>
<feature type="compositionally biased region" description="Basic and acidic residues" evidence="1">
    <location>
        <begin position="31"/>
        <end position="40"/>
    </location>
</feature>
<accession>A4RSC7</accession>
<feature type="compositionally biased region" description="Basic and acidic residues" evidence="1">
    <location>
        <begin position="82"/>
        <end position="92"/>
    </location>
</feature>
<sequence>MAWQSRVRDMERAYEQSTTSIATARRRGATKSRDIGRGLQKDYVNMIRDDVESASGDRAKTFATNGVSSSTAAAADSGTPSKDPELKVRDGDVGASVDDESARSGREDVPGLDDFGPVAVDDDEEPVLTRLKPNEDVRRPSLLLRALDFSRRVGLIGASILFGIFLVFVAMSVYEEMQTSGNHDPLRPKFAPGVAVTVDERTVAEEAAARGESAKNAFLDVEREAGVDGASAMNT</sequence>
<evidence type="ECO:0000256" key="2">
    <source>
        <dbReference type="SAM" id="Phobius"/>
    </source>
</evidence>
<dbReference type="OrthoDB" id="10607774at2759"/>
<feature type="transmembrane region" description="Helical" evidence="2">
    <location>
        <begin position="153"/>
        <end position="174"/>
    </location>
</feature>
<protein>
    <recommendedName>
        <fullName evidence="5">Transmembrane protein</fullName>
    </recommendedName>
</protein>
<feature type="compositionally biased region" description="Low complexity" evidence="1">
    <location>
        <begin position="68"/>
        <end position="77"/>
    </location>
</feature>
<dbReference type="GeneID" id="5000370"/>
<dbReference type="RefSeq" id="XP_001416272.1">
    <property type="nucleotide sequence ID" value="XM_001416235.1"/>
</dbReference>
<dbReference type="KEGG" id="olu:OSTLU_92343"/>
<evidence type="ECO:0000256" key="1">
    <source>
        <dbReference type="SAM" id="MobiDB-lite"/>
    </source>
</evidence>
<dbReference type="HOGENOM" id="CLU_1181852_0_0_1"/>
<keyword evidence="4" id="KW-1185">Reference proteome</keyword>
<organism evidence="3 4">
    <name type="scientific">Ostreococcus lucimarinus (strain CCE9901)</name>
    <dbReference type="NCBI Taxonomy" id="436017"/>
    <lineage>
        <taxon>Eukaryota</taxon>
        <taxon>Viridiplantae</taxon>
        <taxon>Chlorophyta</taxon>
        <taxon>Mamiellophyceae</taxon>
        <taxon>Mamiellales</taxon>
        <taxon>Bathycoccaceae</taxon>
        <taxon>Ostreococcus</taxon>
    </lineage>
</organism>
<evidence type="ECO:0008006" key="5">
    <source>
        <dbReference type="Google" id="ProtNLM"/>
    </source>
</evidence>
<gene>
    <name evidence="3" type="ORF">OSTLU_92343</name>
</gene>
<dbReference type="EMBL" id="CP000582">
    <property type="protein sequence ID" value="ABO94565.1"/>
    <property type="molecule type" value="Genomic_DNA"/>
</dbReference>
<keyword evidence="2" id="KW-0812">Transmembrane</keyword>
<keyword evidence="2" id="KW-0472">Membrane</keyword>
<dbReference type="Gramene" id="ABO94565">
    <property type="protein sequence ID" value="ABO94565"/>
    <property type="gene ID" value="OSTLU_92343"/>
</dbReference>
<name>A4RSC7_OSTLU</name>
<dbReference type="Proteomes" id="UP000001568">
    <property type="component" value="Chromosome 2"/>
</dbReference>
<proteinExistence type="predicted"/>
<feature type="compositionally biased region" description="Basic and acidic residues" evidence="1">
    <location>
        <begin position="100"/>
        <end position="109"/>
    </location>
</feature>
<dbReference type="AlphaFoldDB" id="A4RSC7"/>
<feature type="region of interest" description="Disordered" evidence="1">
    <location>
        <begin position="54"/>
        <end position="120"/>
    </location>
</feature>
<evidence type="ECO:0000313" key="3">
    <source>
        <dbReference type="EMBL" id="ABO94565.1"/>
    </source>
</evidence>
<keyword evidence="2" id="KW-1133">Transmembrane helix</keyword>
<reference evidence="3 4" key="1">
    <citation type="journal article" date="2007" name="Proc. Natl. Acad. Sci. U.S.A.">
        <title>The tiny eukaryote Ostreococcus provides genomic insights into the paradox of plankton speciation.</title>
        <authorList>
            <person name="Palenik B."/>
            <person name="Grimwood J."/>
            <person name="Aerts A."/>
            <person name="Rouze P."/>
            <person name="Salamov A."/>
            <person name="Putnam N."/>
            <person name="Dupont C."/>
            <person name="Jorgensen R."/>
            <person name="Derelle E."/>
            <person name="Rombauts S."/>
            <person name="Zhou K."/>
            <person name="Otillar R."/>
            <person name="Merchant S.S."/>
            <person name="Podell S."/>
            <person name="Gaasterland T."/>
            <person name="Napoli C."/>
            <person name="Gendler K."/>
            <person name="Manuell A."/>
            <person name="Tai V."/>
            <person name="Vallon O."/>
            <person name="Piganeau G."/>
            <person name="Jancek S."/>
            <person name="Heijde M."/>
            <person name="Jabbari K."/>
            <person name="Bowler C."/>
            <person name="Lohr M."/>
            <person name="Robbens S."/>
            <person name="Werner G."/>
            <person name="Dubchak I."/>
            <person name="Pazour G.J."/>
            <person name="Ren Q."/>
            <person name="Paulsen I."/>
            <person name="Delwiche C."/>
            <person name="Schmutz J."/>
            <person name="Rokhsar D."/>
            <person name="Van de Peer Y."/>
            <person name="Moreau H."/>
            <person name="Grigoriev I.V."/>
        </authorList>
    </citation>
    <scope>NUCLEOTIDE SEQUENCE [LARGE SCALE GENOMIC DNA]</scope>
    <source>
        <strain evidence="3 4">CCE9901</strain>
    </source>
</reference>
<feature type="region of interest" description="Disordered" evidence="1">
    <location>
        <begin position="1"/>
        <end position="42"/>
    </location>
</feature>